<keyword evidence="1" id="KW-0812">Transmembrane</keyword>
<dbReference type="InterPro" id="IPR011726">
    <property type="entry name" value="KdpF"/>
</dbReference>
<gene>
    <name evidence="2" type="ORF">HNP55_003741</name>
</gene>
<name>A0A840L9D7_9BURK</name>
<reference evidence="2 3" key="1">
    <citation type="submission" date="2020-08" db="EMBL/GenBank/DDBJ databases">
        <title>Functional genomics of gut bacteria from endangered species of beetles.</title>
        <authorList>
            <person name="Carlos-Shanley C."/>
        </authorList>
    </citation>
    <scope>NUCLEOTIDE SEQUENCE [LARGE SCALE GENOMIC DNA]</scope>
    <source>
        <strain evidence="2 3">S00239</strain>
    </source>
</reference>
<dbReference type="AlphaFoldDB" id="A0A840L9D7"/>
<dbReference type="Pfam" id="PF09604">
    <property type="entry name" value="Potass_KdpF"/>
    <property type="match status" value="1"/>
</dbReference>
<keyword evidence="1" id="KW-1133">Transmembrane helix</keyword>
<organism evidence="2 3">
    <name type="scientific">Roseateles oligotrophus</name>
    <dbReference type="NCBI Taxonomy" id="1769250"/>
    <lineage>
        <taxon>Bacteria</taxon>
        <taxon>Pseudomonadati</taxon>
        <taxon>Pseudomonadota</taxon>
        <taxon>Betaproteobacteria</taxon>
        <taxon>Burkholderiales</taxon>
        <taxon>Sphaerotilaceae</taxon>
        <taxon>Roseateles</taxon>
    </lineage>
</organism>
<feature type="transmembrane region" description="Helical" evidence="1">
    <location>
        <begin position="6"/>
        <end position="24"/>
    </location>
</feature>
<keyword evidence="1" id="KW-0472">Membrane</keyword>
<protein>
    <submittedName>
        <fullName evidence="2">K+-transporting ATPase KdpF subunit</fullName>
    </submittedName>
</protein>
<dbReference type="GO" id="GO:0008556">
    <property type="term" value="F:P-type potassium transmembrane transporter activity"/>
    <property type="evidence" value="ECO:0007669"/>
    <property type="project" value="InterPro"/>
</dbReference>
<dbReference type="RefSeq" id="WP_184302819.1">
    <property type="nucleotide sequence ID" value="NZ_JACHLP010000008.1"/>
</dbReference>
<keyword evidence="3" id="KW-1185">Reference proteome</keyword>
<evidence type="ECO:0000313" key="2">
    <source>
        <dbReference type="EMBL" id="MBB4845194.1"/>
    </source>
</evidence>
<accession>A0A840L9D7</accession>
<dbReference type="GO" id="GO:0005886">
    <property type="term" value="C:plasma membrane"/>
    <property type="evidence" value="ECO:0007669"/>
    <property type="project" value="InterPro"/>
</dbReference>
<evidence type="ECO:0000313" key="3">
    <source>
        <dbReference type="Proteomes" id="UP000562027"/>
    </source>
</evidence>
<comment type="caution">
    <text evidence="2">The sequence shown here is derived from an EMBL/GenBank/DDBJ whole genome shotgun (WGS) entry which is preliminary data.</text>
</comment>
<dbReference type="NCBIfam" id="TIGR02115">
    <property type="entry name" value="potass_kdpF"/>
    <property type="match status" value="1"/>
</dbReference>
<proteinExistence type="predicted"/>
<evidence type="ECO:0000256" key="1">
    <source>
        <dbReference type="SAM" id="Phobius"/>
    </source>
</evidence>
<dbReference type="Proteomes" id="UP000562027">
    <property type="component" value="Unassembled WGS sequence"/>
</dbReference>
<dbReference type="EMBL" id="JACHLP010000008">
    <property type="protein sequence ID" value="MBB4845194.1"/>
    <property type="molecule type" value="Genomic_DNA"/>
</dbReference>
<sequence>MSALYLLSGLAAGGLFVYLVYALLRAEEF</sequence>